<dbReference type="NCBIfam" id="TIGR03592">
    <property type="entry name" value="yidC_oxa1_cterm"/>
    <property type="match status" value="1"/>
</dbReference>
<feature type="transmembrane region" description="Helical" evidence="10">
    <location>
        <begin position="25"/>
        <end position="47"/>
    </location>
</feature>
<keyword evidence="5" id="KW-0653">Protein transport</keyword>
<evidence type="ECO:0000256" key="7">
    <source>
        <dbReference type="ARBA" id="ARBA00023136"/>
    </source>
</evidence>
<dbReference type="PANTHER" id="PTHR12428">
    <property type="entry name" value="OXA1"/>
    <property type="match status" value="1"/>
</dbReference>
<name>A0A2M8KTX5_9BACT</name>
<comment type="caution">
    <text evidence="12">The sequence shown here is derived from an EMBL/GenBank/DDBJ whole genome shotgun (WGS) entry which is preliminary data.</text>
</comment>
<comment type="similarity">
    <text evidence="9">Belongs to the OXA1/ALB3/YidC family.</text>
</comment>
<feature type="transmembrane region" description="Helical" evidence="10">
    <location>
        <begin position="237"/>
        <end position="260"/>
    </location>
</feature>
<dbReference type="EMBL" id="PFEE01000075">
    <property type="protein sequence ID" value="PJE63385.1"/>
    <property type="molecule type" value="Genomic_DNA"/>
</dbReference>
<dbReference type="InterPro" id="IPR028055">
    <property type="entry name" value="YidC/Oxa/ALB_C"/>
</dbReference>
<evidence type="ECO:0000313" key="13">
    <source>
        <dbReference type="Proteomes" id="UP000231569"/>
    </source>
</evidence>
<protein>
    <recommendedName>
        <fullName evidence="11">Membrane insertase YidC/Oxa/ALB C-terminal domain-containing protein</fullName>
    </recommendedName>
</protein>
<dbReference type="GO" id="GO:0015031">
    <property type="term" value="P:protein transport"/>
    <property type="evidence" value="ECO:0007669"/>
    <property type="project" value="UniProtKB-KW"/>
</dbReference>
<sequence length="276" mass="31087">MNIFSMIFVAPVVNALLVFYKAFEYLHIPSALGLSIIAITVVLRLAINPLMHKQLLHAKKMQEIQPHITKLQKKHKGNAQKLQQAQMELFKKHNLNPAFGCVVLLVQIPVFYGLYMALQTIVVAGGVQHAYKTINALVYAPWLTVTGLDTSFFGLRLEIHPNEWSTVGWWYLLIPVITATLQFYQSYLSTKVTPMGKATVVVKESDKENKLAKGQSSSGRKDNGSDMQAAMQKQMLYLFPAMIAFASYSLPIGLALYWNIFTLFGIWQYRAIASQT</sequence>
<feature type="transmembrane region" description="Helical" evidence="10">
    <location>
        <begin position="95"/>
        <end position="116"/>
    </location>
</feature>
<keyword evidence="6 10" id="KW-1133">Transmembrane helix</keyword>
<keyword evidence="2" id="KW-0813">Transport</keyword>
<dbReference type="InterPro" id="IPR001708">
    <property type="entry name" value="YidC/ALB3/OXA1/COX18"/>
</dbReference>
<comment type="subcellular location">
    <subcellularLocation>
        <location evidence="1">Cell membrane</location>
        <topology evidence="1">Multi-pass membrane protein</topology>
    </subcellularLocation>
    <subcellularLocation>
        <location evidence="9">Membrane</location>
        <topology evidence="9">Multi-pass membrane protein</topology>
    </subcellularLocation>
</comment>
<keyword evidence="7 10" id="KW-0472">Membrane</keyword>
<dbReference type="Pfam" id="PF02096">
    <property type="entry name" value="60KD_IMP"/>
    <property type="match status" value="1"/>
</dbReference>
<evidence type="ECO:0000256" key="1">
    <source>
        <dbReference type="ARBA" id="ARBA00004651"/>
    </source>
</evidence>
<dbReference type="PANTHER" id="PTHR12428:SF65">
    <property type="entry name" value="CYTOCHROME C OXIDASE ASSEMBLY PROTEIN COX18, MITOCHONDRIAL"/>
    <property type="match status" value="1"/>
</dbReference>
<organism evidence="12 13">
    <name type="scientific">Candidatus Roizmanbacteria bacterium CG10_big_fil_rev_8_21_14_0_10_45_7</name>
    <dbReference type="NCBI Taxonomy" id="1974854"/>
    <lineage>
        <taxon>Bacteria</taxon>
        <taxon>Candidatus Roizmaniibacteriota</taxon>
    </lineage>
</organism>
<proteinExistence type="inferred from homology"/>
<dbReference type="GO" id="GO:0032977">
    <property type="term" value="F:membrane insertase activity"/>
    <property type="evidence" value="ECO:0007669"/>
    <property type="project" value="InterPro"/>
</dbReference>
<evidence type="ECO:0000313" key="12">
    <source>
        <dbReference type="EMBL" id="PJE63385.1"/>
    </source>
</evidence>
<evidence type="ECO:0000259" key="11">
    <source>
        <dbReference type="Pfam" id="PF02096"/>
    </source>
</evidence>
<dbReference type="AlphaFoldDB" id="A0A2M8KTX5"/>
<keyword evidence="4 9" id="KW-0812">Transmembrane</keyword>
<keyword evidence="3" id="KW-1003">Cell membrane</keyword>
<dbReference type="Proteomes" id="UP000231569">
    <property type="component" value="Unassembled WGS sequence"/>
</dbReference>
<feature type="domain" description="Membrane insertase YidC/Oxa/ALB C-terminal" evidence="11">
    <location>
        <begin position="33"/>
        <end position="271"/>
    </location>
</feature>
<evidence type="ECO:0000256" key="2">
    <source>
        <dbReference type="ARBA" id="ARBA00022448"/>
    </source>
</evidence>
<keyword evidence="8" id="KW-0143">Chaperone</keyword>
<evidence type="ECO:0000256" key="6">
    <source>
        <dbReference type="ARBA" id="ARBA00022989"/>
    </source>
</evidence>
<dbReference type="CDD" id="cd20070">
    <property type="entry name" value="5TM_YidC_Alb3"/>
    <property type="match status" value="1"/>
</dbReference>
<gene>
    <name evidence="12" type="ORF">COU89_03630</name>
</gene>
<feature type="transmembrane region" description="Helical" evidence="10">
    <location>
        <begin position="136"/>
        <end position="155"/>
    </location>
</feature>
<evidence type="ECO:0000256" key="3">
    <source>
        <dbReference type="ARBA" id="ARBA00022475"/>
    </source>
</evidence>
<evidence type="ECO:0000256" key="10">
    <source>
        <dbReference type="SAM" id="Phobius"/>
    </source>
</evidence>
<reference evidence="13" key="1">
    <citation type="submission" date="2017-09" db="EMBL/GenBank/DDBJ databases">
        <title>Depth-based differentiation of microbial function through sediment-hosted aquifers and enrichment of novel symbionts in the deep terrestrial subsurface.</title>
        <authorList>
            <person name="Probst A.J."/>
            <person name="Ladd B."/>
            <person name="Jarett J.K."/>
            <person name="Geller-Mcgrath D.E."/>
            <person name="Sieber C.M.K."/>
            <person name="Emerson J.B."/>
            <person name="Anantharaman K."/>
            <person name="Thomas B.C."/>
            <person name="Malmstrom R."/>
            <person name="Stieglmeier M."/>
            <person name="Klingl A."/>
            <person name="Woyke T."/>
            <person name="Ryan C.M."/>
            <person name="Banfield J.F."/>
        </authorList>
    </citation>
    <scope>NUCLEOTIDE SEQUENCE [LARGE SCALE GENOMIC DNA]</scope>
</reference>
<evidence type="ECO:0000256" key="9">
    <source>
        <dbReference type="RuleBase" id="RU003945"/>
    </source>
</evidence>
<dbReference type="InterPro" id="IPR047196">
    <property type="entry name" value="YidC_ALB_C"/>
</dbReference>
<feature type="transmembrane region" description="Helical" evidence="10">
    <location>
        <begin position="167"/>
        <end position="185"/>
    </location>
</feature>
<dbReference type="GO" id="GO:0051205">
    <property type="term" value="P:protein insertion into membrane"/>
    <property type="evidence" value="ECO:0007669"/>
    <property type="project" value="TreeGrafter"/>
</dbReference>
<evidence type="ECO:0000256" key="8">
    <source>
        <dbReference type="ARBA" id="ARBA00023186"/>
    </source>
</evidence>
<evidence type="ECO:0000256" key="5">
    <source>
        <dbReference type="ARBA" id="ARBA00022927"/>
    </source>
</evidence>
<accession>A0A2M8KTX5</accession>
<dbReference type="GO" id="GO:0005886">
    <property type="term" value="C:plasma membrane"/>
    <property type="evidence" value="ECO:0007669"/>
    <property type="project" value="UniProtKB-SubCell"/>
</dbReference>
<evidence type="ECO:0000256" key="4">
    <source>
        <dbReference type="ARBA" id="ARBA00022692"/>
    </source>
</evidence>